<evidence type="ECO:0000313" key="3">
    <source>
        <dbReference type="Proteomes" id="UP001590951"/>
    </source>
</evidence>
<reference evidence="2 3" key="1">
    <citation type="submission" date="2024-09" db="EMBL/GenBank/DDBJ databases">
        <title>Rethinking Asexuality: The Enigmatic Case of Functional Sexual Genes in Lepraria (Stereocaulaceae).</title>
        <authorList>
            <person name="Doellman M."/>
            <person name="Sun Y."/>
            <person name="Barcenas-Pena A."/>
            <person name="Lumbsch H.T."/>
            <person name="Grewe F."/>
        </authorList>
    </citation>
    <scope>NUCLEOTIDE SEQUENCE [LARGE SCALE GENOMIC DNA]</scope>
    <source>
        <strain evidence="2 3">Grewe 0041</strain>
    </source>
</reference>
<dbReference type="Proteomes" id="UP001590951">
    <property type="component" value="Unassembled WGS sequence"/>
</dbReference>
<feature type="region of interest" description="Disordered" evidence="1">
    <location>
        <begin position="74"/>
        <end position="115"/>
    </location>
</feature>
<keyword evidence="3" id="KW-1185">Reference proteome</keyword>
<organism evidence="2 3">
    <name type="scientific">Lepraria finkii</name>
    <dbReference type="NCBI Taxonomy" id="1340010"/>
    <lineage>
        <taxon>Eukaryota</taxon>
        <taxon>Fungi</taxon>
        <taxon>Dikarya</taxon>
        <taxon>Ascomycota</taxon>
        <taxon>Pezizomycotina</taxon>
        <taxon>Lecanoromycetes</taxon>
        <taxon>OSLEUM clade</taxon>
        <taxon>Lecanoromycetidae</taxon>
        <taxon>Lecanorales</taxon>
        <taxon>Lecanorineae</taxon>
        <taxon>Stereocaulaceae</taxon>
        <taxon>Lepraria</taxon>
    </lineage>
</organism>
<feature type="compositionally biased region" description="Polar residues" evidence="1">
    <location>
        <begin position="89"/>
        <end position="99"/>
    </location>
</feature>
<evidence type="ECO:0000256" key="1">
    <source>
        <dbReference type="SAM" id="MobiDB-lite"/>
    </source>
</evidence>
<evidence type="ECO:0000313" key="2">
    <source>
        <dbReference type="EMBL" id="KAL2055817.1"/>
    </source>
</evidence>
<protein>
    <submittedName>
        <fullName evidence="2">Uncharacterized protein</fullName>
    </submittedName>
</protein>
<comment type="caution">
    <text evidence="2">The sequence shown here is derived from an EMBL/GenBank/DDBJ whole genome shotgun (WGS) entry which is preliminary data.</text>
</comment>
<feature type="compositionally biased region" description="Low complexity" evidence="1">
    <location>
        <begin position="74"/>
        <end position="88"/>
    </location>
</feature>
<sequence length="115" mass="12849">MYIGGLGICSGICSAIKSPKLRELNARGDLTWETYEFYVWSATETFLLIVYGSVPTFKPIYDLARERTHSSLSFFSSRNNSSSPFSSSGTNTQKLSYQKNLDGIPNNGTRDQKCE</sequence>
<dbReference type="EMBL" id="JBHFEH010000010">
    <property type="protein sequence ID" value="KAL2055817.1"/>
    <property type="molecule type" value="Genomic_DNA"/>
</dbReference>
<gene>
    <name evidence="2" type="ORF">ABVK25_004061</name>
</gene>
<accession>A0ABR4BEH9</accession>
<name>A0ABR4BEH9_9LECA</name>
<proteinExistence type="predicted"/>